<reference evidence="1 2" key="1">
    <citation type="submission" date="2018-12" db="EMBL/GenBank/DDBJ databases">
        <title>Whole genome sequence of a Pandoraea apista isolate from a patient with cystic fibrosis.</title>
        <authorList>
            <person name="Kenna D.T."/>
            <person name="Turton J.F."/>
        </authorList>
    </citation>
    <scope>NUCLEOTIDE SEQUENCE [LARGE SCALE GENOMIC DNA]</scope>
    <source>
        <strain evidence="1 2">Pa13324</strain>
    </source>
</reference>
<accession>A0ABX9ZLB9</accession>
<name>A0ABX9ZLB9_9BURK</name>
<comment type="caution">
    <text evidence="1">The sequence shown here is derived from an EMBL/GenBank/DDBJ whole genome shotgun (WGS) entry which is preliminary data.</text>
</comment>
<organism evidence="1 2">
    <name type="scientific">Pandoraea apista</name>
    <dbReference type="NCBI Taxonomy" id="93218"/>
    <lineage>
        <taxon>Bacteria</taxon>
        <taxon>Pseudomonadati</taxon>
        <taxon>Pseudomonadota</taxon>
        <taxon>Betaproteobacteria</taxon>
        <taxon>Burkholderiales</taxon>
        <taxon>Burkholderiaceae</taxon>
        <taxon>Pandoraea</taxon>
    </lineage>
</organism>
<evidence type="ECO:0000313" key="2">
    <source>
        <dbReference type="Proteomes" id="UP000270216"/>
    </source>
</evidence>
<dbReference type="RefSeq" id="WP_125899247.1">
    <property type="nucleotide sequence ID" value="NZ_RWHX01000036.1"/>
</dbReference>
<evidence type="ECO:0000313" key="1">
    <source>
        <dbReference type="EMBL" id="RSK77842.1"/>
    </source>
</evidence>
<gene>
    <name evidence="1" type="ORF">EJE83_17785</name>
</gene>
<dbReference type="Proteomes" id="UP000270216">
    <property type="component" value="Unassembled WGS sequence"/>
</dbReference>
<sequence length="325" mass="36019">MDKIVVRSETDAFKLIERALKNELDDAFELKFENWPEVSVVLNGKGYEGTITPSLMQGLVELQHGLNRTYAQLARGYASAKNLKDVDREELEFKAKVSEGSSIVNIDLADFATKLASEMVGKMDGSQLVLAALGAASLWASQAAYKHYVNAEVKKKELAADADKMVKLSEQETRRMELMAQALSKEPRLAVIEKDASLTSLNLLRGVSDAESINLNGVKLTNDQAWSVVSAKRSASSEIQINGNYRILAVDASRDDEFRIKVKYLPDGREFFAKFRDDSLDQEHLKALQEAEWGKTNVYLSVNATELRGQITTATIISATQQPIP</sequence>
<protein>
    <submittedName>
        <fullName evidence="1">Uncharacterized protein</fullName>
    </submittedName>
</protein>
<keyword evidence="2" id="KW-1185">Reference proteome</keyword>
<dbReference type="EMBL" id="RWHX01000036">
    <property type="protein sequence ID" value="RSK77842.1"/>
    <property type="molecule type" value="Genomic_DNA"/>
</dbReference>
<proteinExistence type="predicted"/>